<dbReference type="Proteomes" id="UP000294848">
    <property type="component" value="Unassembled WGS sequence"/>
</dbReference>
<dbReference type="RefSeq" id="WP_133465494.1">
    <property type="nucleotide sequence ID" value="NZ_SNWI01000006.1"/>
</dbReference>
<feature type="region of interest" description="Disordered" evidence="1">
    <location>
        <begin position="21"/>
        <end position="45"/>
    </location>
</feature>
<comment type="caution">
    <text evidence="2">The sequence shown here is derived from an EMBL/GenBank/DDBJ whole genome shotgun (WGS) entry which is preliminary data.</text>
</comment>
<name>A0A4R6GWP0_9BACT</name>
<evidence type="ECO:0000256" key="1">
    <source>
        <dbReference type="SAM" id="MobiDB-lite"/>
    </source>
</evidence>
<reference evidence="2 3" key="1">
    <citation type="submission" date="2019-03" db="EMBL/GenBank/DDBJ databases">
        <title>Freshwater and sediment microbial communities from various areas in North America, analyzing microbe dynamics in response to fracking.</title>
        <authorList>
            <person name="Lamendella R."/>
        </authorList>
    </citation>
    <scope>NUCLEOTIDE SEQUENCE [LARGE SCALE GENOMIC DNA]</scope>
    <source>
        <strain evidence="2 3">114D</strain>
    </source>
</reference>
<proteinExistence type="predicted"/>
<dbReference type="OrthoDB" id="680498at2"/>
<evidence type="ECO:0000313" key="3">
    <source>
        <dbReference type="Proteomes" id="UP000294848"/>
    </source>
</evidence>
<accession>A0A4R6GWP0</accession>
<sequence length="148" mass="16511">MSQSYGRGRYQFQQGAYQGYATQPQRAPYNPNYQPRKKSGCKETVGKTKKTVISGYRKSNGQFMTFVATQNNGDNAHAKGGKVITNKKGQEYTRWTAKLINKTIGTVSTVSCLYNHTTGKLYFPDLNLVANPKAPNGGYWGKSSRPKR</sequence>
<gene>
    <name evidence="2" type="ORF">DET52_106164</name>
</gene>
<evidence type="ECO:0000313" key="2">
    <source>
        <dbReference type="EMBL" id="TDN99951.1"/>
    </source>
</evidence>
<dbReference type="EMBL" id="SNWI01000006">
    <property type="protein sequence ID" value="TDN99951.1"/>
    <property type="molecule type" value="Genomic_DNA"/>
</dbReference>
<dbReference type="AlphaFoldDB" id="A0A4R6GWP0"/>
<protein>
    <submittedName>
        <fullName evidence="2">Uncharacterized protein</fullName>
    </submittedName>
</protein>
<organism evidence="2 3">
    <name type="scientific">Sunxiuqinia elliptica</name>
    <dbReference type="NCBI Taxonomy" id="655355"/>
    <lineage>
        <taxon>Bacteria</taxon>
        <taxon>Pseudomonadati</taxon>
        <taxon>Bacteroidota</taxon>
        <taxon>Bacteroidia</taxon>
        <taxon>Marinilabiliales</taxon>
        <taxon>Prolixibacteraceae</taxon>
        <taxon>Sunxiuqinia</taxon>
    </lineage>
</organism>